<protein>
    <submittedName>
        <fullName evidence="1">Uncharacterized protein</fullName>
    </submittedName>
</protein>
<evidence type="ECO:0000313" key="1">
    <source>
        <dbReference type="EMBL" id="RRT43269.1"/>
    </source>
</evidence>
<evidence type="ECO:0000313" key="2">
    <source>
        <dbReference type="Proteomes" id="UP000287651"/>
    </source>
</evidence>
<dbReference type="PANTHER" id="PTHR35770">
    <property type="entry name" value="U2 SMALL NUCLEAR RIBONUCLEOPROTEIN AUXILIARY FACTOR-LIKE PROTEIN"/>
    <property type="match status" value="1"/>
</dbReference>
<dbReference type="Proteomes" id="UP000287651">
    <property type="component" value="Unassembled WGS sequence"/>
</dbReference>
<accession>A0A426XUV5</accession>
<proteinExistence type="predicted"/>
<comment type="caution">
    <text evidence="1">The sequence shown here is derived from an EMBL/GenBank/DDBJ whole genome shotgun (WGS) entry which is preliminary data.</text>
</comment>
<organism evidence="1 2">
    <name type="scientific">Ensete ventricosum</name>
    <name type="common">Abyssinian banana</name>
    <name type="synonym">Musa ensete</name>
    <dbReference type="NCBI Taxonomy" id="4639"/>
    <lineage>
        <taxon>Eukaryota</taxon>
        <taxon>Viridiplantae</taxon>
        <taxon>Streptophyta</taxon>
        <taxon>Embryophyta</taxon>
        <taxon>Tracheophyta</taxon>
        <taxon>Spermatophyta</taxon>
        <taxon>Magnoliopsida</taxon>
        <taxon>Liliopsida</taxon>
        <taxon>Zingiberales</taxon>
        <taxon>Musaceae</taxon>
        <taxon>Ensete</taxon>
    </lineage>
</organism>
<dbReference type="EMBL" id="AMZH03017269">
    <property type="protein sequence ID" value="RRT43269.1"/>
    <property type="molecule type" value="Genomic_DNA"/>
</dbReference>
<dbReference type="PANTHER" id="PTHR35770:SF1">
    <property type="entry name" value="U2 SMALL NUCLEAR RIBONUCLEOPROTEIN AUXILIARY FACTOR-LIKE PROTEIN"/>
    <property type="match status" value="1"/>
</dbReference>
<dbReference type="AlphaFoldDB" id="A0A426XUV5"/>
<gene>
    <name evidence="1" type="ORF">B296_00056557</name>
</gene>
<sequence length="101" mass="11343">MFYFSFPLTKELSLYLHIPMQRDDIGVGGSWSEFVDYLKSSLSSRDVKLILGGLQNVGSGEPSSPINIFMYVFCIKLIGGEHQRSSQLMESLSSERVGYLL</sequence>
<name>A0A426XUV5_ENSVE</name>
<reference evidence="1 2" key="1">
    <citation type="journal article" date="2014" name="Agronomy (Basel)">
        <title>A Draft Genome Sequence for Ensete ventricosum, the Drought-Tolerant Tree Against Hunger.</title>
        <authorList>
            <person name="Harrison J."/>
            <person name="Moore K.A."/>
            <person name="Paszkiewicz K."/>
            <person name="Jones T."/>
            <person name="Grant M."/>
            <person name="Ambacheew D."/>
            <person name="Muzemil S."/>
            <person name="Studholme D.J."/>
        </authorList>
    </citation>
    <scope>NUCLEOTIDE SEQUENCE [LARGE SCALE GENOMIC DNA]</scope>
</reference>